<dbReference type="EMBL" id="CABQ01000246">
    <property type="protein sequence ID" value="CBI08662.1"/>
    <property type="molecule type" value="Genomic_DNA"/>
</dbReference>
<dbReference type="AlphaFoldDB" id="E6QN41"/>
<reference evidence="2" key="1">
    <citation type="submission" date="2009-10" db="EMBL/GenBank/DDBJ databases">
        <title>Diversity of trophic interactions inside an arsenic-rich microbial ecosystem.</title>
        <authorList>
            <person name="Bertin P.N."/>
            <person name="Heinrich-Salmeron A."/>
            <person name="Pelletier E."/>
            <person name="Goulhen-Chollet F."/>
            <person name="Arsene-Ploetze F."/>
            <person name="Gallien S."/>
            <person name="Calteau A."/>
            <person name="Vallenet D."/>
            <person name="Casiot C."/>
            <person name="Chane-Woon-Ming B."/>
            <person name="Giloteaux L."/>
            <person name="Barakat M."/>
            <person name="Bonnefoy V."/>
            <person name="Bruneel O."/>
            <person name="Chandler M."/>
            <person name="Cleiss J."/>
            <person name="Duran R."/>
            <person name="Elbaz-Poulichet F."/>
            <person name="Fonknechten N."/>
            <person name="Lauga B."/>
            <person name="Mornico D."/>
            <person name="Ortet P."/>
            <person name="Schaeffer C."/>
            <person name="Siguier P."/>
            <person name="Alexander Thil Smith A."/>
            <person name="Van Dorsselaer A."/>
            <person name="Weissenbach J."/>
            <person name="Medigue C."/>
            <person name="Le Paslier D."/>
        </authorList>
    </citation>
    <scope>NUCLEOTIDE SEQUENCE</scope>
</reference>
<dbReference type="PANTHER" id="PTHR40031">
    <property type="entry name" value="HYPOTHETICAL MEMBRANE SPANNING PROTEIN"/>
    <property type="match status" value="1"/>
</dbReference>
<comment type="caution">
    <text evidence="2">The sequence shown here is derived from an EMBL/GenBank/DDBJ whole genome shotgun (WGS) entry which is preliminary data.</text>
</comment>
<name>E6QN41_9ZZZZ</name>
<dbReference type="Pfam" id="PF04307">
    <property type="entry name" value="YdjM"/>
    <property type="match status" value="1"/>
</dbReference>
<feature type="transmembrane region" description="Helical" evidence="1">
    <location>
        <begin position="103"/>
        <end position="124"/>
    </location>
</feature>
<keyword evidence="2" id="KW-0378">Hydrolase</keyword>
<feature type="transmembrane region" description="Helical" evidence="1">
    <location>
        <begin position="185"/>
        <end position="207"/>
    </location>
</feature>
<dbReference type="GO" id="GO:0016787">
    <property type="term" value="F:hydrolase activity"/>
    <property type="evidence" value="ECO:0007669"/>
    <property type="project" value="UniProtKB-KW"/>
</dbReference>
<keyword evidence="1" id="KW-0812">Transmembrane</keyword>
<sequence length="392" mass="43307">MGPLMEPVTHLLTGACLGRAGLNRRTAHATLAAVLAAEAADLDVLWGLRGPVDGLAHHRGITHTLVAAPLIAFAVAGAVWLWREGWVKRRLVARVLAGETIPVAQPVNWLWLWLTALIADLSHLALDWTNNYGLRPFFPFNRHWYAGSIVFIAEPVLWLLLGLALLVPAILGLADSEIGVRRTRFRGRGLAVAALCGVVLLWCWRWAEQAEARNLVEAAQVTPTPSLRMALEPYPWNPFRWHAILETATTWQTAEVDTRTGAVDSDPSTNTLYKTAATAATEAARRTRLGEVYLDWSQWPVVRDMGPMEVAGVSGPNQQNTGLPASRRWTTVEFSDLRFAYSYRDMKMAGSSDGRLSEALMESPLTGWVYIVDGPGNSEEEEAMILDGWKQK</sequence>
<dbReference type="PANTHER" id="PTHR40031:SF1">
    <property type="entry name" value="MEMBRANE-BOUND METAL-DEPENDENT HYDROLASE"/>
    <property type="match status" value="1"/>
</dbReference>
<dbReference type="InterPro" id="IPR007404">
    <property type="entry name" value="YdjM-like"/>
</dbReference>
<keyword evidence="1" id="KW-0472">Membrane</keyword>
<organism evidence="2">
    <name type="scientific">mine drainage metagenome</name>
    <dbReference type="NCBI Taxonomy" id="410659"/>
    <lineage>
        <taxon>unclassified sequences</taxon>
        <taxon>metagenomes</taxon>
        <taxon>ecological metagenomes</taxon>
    </lineage>
</organism>
<keyword evidence="1" id="KW-1133">Transmembrane helix</keyword>
<feature type="transmembrane region" description="Helical" evidence="1">
    <location>
        <begin position="60"/>
        <end position="82"/>
    </location>
</feature>
<feature type="transmembrane region" description="Helical" evidence="1">
    <location>
        <begin position="144"/>
        <end position="173"/>
    </location>
</feature>
<proteinExistence type="predicted"/>
<dbReference type="InterPro" id="IPR053170">
    <property type="entry name" value="Transcription_regulator"/>
</dbReference>
<evidence type="ECO:0000256" key="1">
    <source>
        <dbReference type="SAM" id="Phobius"/>
    </source>
</evidence>
<protein>
    <submittedName>
        <fullName evidence="2">Membrane-bound metal-dependent hydrolase</fullName>
    </submittedName>
</protein>
<evidence type="ECO:0000313" key="2">
    <source>
        <dbReference type="EMBL" id="CBI08662.1"/>
    </source>
</evidence>
<accession>E6QN41</accession>
<gene>
    <name evidence="2" type="ORF">CARN6_2148</name>
</gene>